<dbReference type="Proteomes" id="UP000321196">
    <property type="component" value="Unassembled WGS sequence"/>
</dbReference>
<accession>A0A5C8HPS7</accession>
<dbReference type="InterPro" id="IPR002881">
    <property type="entry name" value="DUF58"/>
</dbReference>
<dbReference type="AlphaFoldDB" id="A0A5C8HPS7"/>
<dbReference type="OrthoDB" id="9776116at2"/>
<sequence>MPSLITQVKSKLFITSARRSMHPLDGAYASLMRGRGSDFEDLREYQVGDQVRDIDWRASARHNEILVKRMRADRMHTVLFVVDTGTTMAALAENEEPKYELALLAAGALGYLTVSHGDDIGLVYGDSSVVKRRASGRSESALEATLRTIQSATQESTAEGSINKLLEFVAATVARRMILVIITDEAPMNERTDQLIRRLRVQHDMLWITITDANPVLANHSQSARSDVVTGWAVPEFVHGDDSLRGAVVAEEEREDAERRARLEKYAISHVTVRDSANTIPDILRMLDRRDRARA</sequence>
<protein>
    <submittedName>
        <fullName evidence="2">DUF58 domain-containing protein</fullName>
    </submittedName>
</protein>
<dbReference type="RefSeq" id="WP_147824308.1">
    <property type="nucleotide sequence ID" value="NZ_BAAARG010000001.1"/>
</dbReference>
<proteinExistence type="predicted"/>
<dbReference type="EMBL" id="VRSW01000001">
    <property type="protein sequence ID" value="TXK05497.1"/>
    <property type="molecule type" value="Genomic_DNA"/>
</dbReference>
<evidence type="ECO:0000313" key="3">
    <source>
        <dbReference type="Proteomes" id="UP000321196"/>
    </source>
</evidence>
<reference evidence="2 3" key="1">
    <citation type="submission" date="2019-08" db="EMBL/GenBank/DDBJ databases">
        <authorList>
            <person name="Dong K."/>
        </authorList>
    </citation>
    <scope>NUCLEOTIDE SEQUENCE [LARGE SCALE GENOMIC DNA]</scope>
    <source>
        <strain evidence="2 3">M4-8</strain>
    </source>
</reference>
<name>A0A5C8HPS7_9MICO</name>
<dbReference type="Pfam" id="PF01882">
    <property type="entry name" value="DUF58"/>
    <property type="match status" value="1"/>
</dbReference>
<organism evidence="2 3">
    <name type="scientific">Microbacterium mitrae</name>
    <dbReference type="NCBI Taxonomy" id="664640"/>
    <lineage>
        <taxon>Bacteria</taxon>
        <taxon>Bacillati</taxon>
        <taxon>Actinomycetota</taxon>
        <taxon>Actinomycetes</taxon>
        <taxon>Micrococcales</taxon>
        <taxon>Microbacteriaceae</taxon>
        <taxon>Microbacterium</taxon>
    </lineage>
</organism>
<dbReference type="PANTHER" id="PTHR33608">
    <property type="entry name" value="BLL2464 PROTEIN"/>
    <property type="match status" value="1"/>
</dbReference>
<keyword evidence="3" id="KW-1185">Reference proteome</keyword>
<gene>
    <name evidence="2" type="ORF">FVP60_00395</name>
</gene>
<feature type="domain" description="DUF58" evidence="1">
    <location>
        <begin position="41"/>
        <end position="214"/>
    </location>
</feature>
<evidence type="ECO:0000313" key="2">
    <source>
        <dbReference type="EMBL" id="TXK05497.1"/>
    </source>
</evidence>
<evidence type="ECO:0000259" key="1">
    <source>
        <dbReference type="Pfam" id="PF01882"/>
    </source>
</evidence>
<comment type="caution">
    <text evidence="2">The sequence shown here is derived from an EMBL/GenBank/DDBJ whole genome shotgun (WGS) entry which is preliminary data.</text>
</comment>
<dbReference type="PANTHER" id="PTHR33608:SF6">
    <property type="entry name" value="BLL2464 PROTEIN"/>
    <property type="match status" value="1"/>
</dbReference>